<dbReference type="EMBL" id="AMQM01004213">
    <property type="status" value="NOT_ANNOTATED_CDS"/>
    <property type="molecule type" value="Genomic_DNA"/>
</dbReference>
<keyword evidence="3" id="KW-1185">Reference proteome</keyword>
<evidence type="ECO:0000313" key="3">
    <source>
        <dbReference type="Proteomes" id="UP000015101"/>
    </source>
</evidence>
<dbReference type="CTD" id="20204018"/>
<sequence length="385" mass="42241">MGRFTKSTTESGTTPSLCRTLDIIKDPNTKVESNPKLEVSSKTHFTFPVTDGRNPKLTITSSGPVTIMELNFDQDNVHRVVLTFLNEAGDVVNNETKFIETKQGTTAPTCSVIYLNLDDVTLTIGDGMSEESSGSFTYSPGSSLSIETAEPKIIMNIEFDVENTDSVEVKISEANNNIGKTFSVKPTNGRINFPVETTGSMITFFPKLADFAKIGSIKNLKIKICGEVSTIAPVTTTMGRFTKSTTESGTTPSLCRTLDIIKDPNTKVESNPKLEVSSKTHFTFPVTDGRNPKLTITSSGPVTIMELNFDQDNVQRVVLTFLNEAGDVVNNETKFIETKSTKFNFNVMAKTVIVELFPEIPLGNVVINNMEVWICGEPGQHEFFL</sequence>
<gene>
    <name evidence="2" type="primary">20204018</name>
    <name evidence="1" type="ORF">HELRODRAFT_172436</name>
</gene>
<reference evidence="1 3" key="2">
    <citation type="journal article" date="2013" name="Nature">
        <title>Insights into bilaterian evolution from three spiralian genomes.</title>
        <authorList>
            <person name="Simakov O."/>
            <person name="Marletaz F."/>
            <person name="Cho S.J."/>
            <person name="Edsinger-Gonzales E."/>
            <person name="Havlak P."/>
            <person name="Hellsten U."/>
            <person name="Kuo D.H."/>
            <person name="Larsson T."/>
            <person name="Lv J."/>
            <person name="Arendt D."/>
            <person name="Savage R."/>
            <person name="Osoegawa K."/>
            <person name="de Jong P."/>
            <person name="Grimwood J."/>
            <person name="Chapman J.A."/>
            <person name="Shapiro H."/>
            <person name="Aerts A."/>
            <person name="Otillar R.P."/>
            <person name="Terry A.Y."/>
            <person name="Boore J.L."/>
            <person name="Grigoriev I.V."/>
            <person name="Lindberg D.R."/>
            <person name="Seaver E.C."/>
            <person name="Weisblat D.A."/>
            <person name="Putnam N.H."/>
            <person name="Rokhsar D.S."/>
        </authorList>
    </citation>
    <scope>NUCLEOTIDE SEQUENCE</scope>
</reference>
<dbReference type="Proteomes" id="UP000015101">
    <property type="component" value="Unassembled WGS sequence"/>
</dbReference>
<name>T1F5B9_HELRO</name>
<dbReference type="HOGENOM" id="CLU_718200_0_0_1"/>
<dbReference type="RefSeq" id="XP_009017344.1">
    <property type="nucleotide sequence ID" value="XM_009019096.1"/>
</dbReference>
<dbReference type="GeneID" id="20204018"/>
<dbReference type="EMBL" id="KB096457">
    <property type="protein sequence ID" value="ESO04765.1"/>
    <property type="molecule type" value="Genomic_DNA"/>
</dbReference>
<accession>T1F5B9</accession>
<dbReference type="AlphaFoldDB" id="T1F5B9"/>
<evidence type="ECO:0000313" key="2">
    <source>
        <dbReference type="EnsemblMetazoa" id="HelroP172436"/>
    </source>
</evidence>
<dbReference type="KEGG" id="hro:HELRODRAFT_172436"/>
<dbReference type="InParanoid" id="T1F5B9"/>
<organism evidence="2 3">
    <name type="scientific">Helobdella robusta</name>
    <name type="common">Californian leech</name>
    <dbReference type="NCBI Taxonomy" id="6412"/>
    <lineage>
        <taxon>Eukaryota</taxon>
        <taxon>Metazoa</taxon>
        <taxon>Spiralia</taxon>
        <taxon>Lophotrochozoa</taxon>
        <taxon>Annelida</taxon>
        <taxon>Clitellata</taxon>
        <taxon>Hirudinea</taxon>
        <taxon>Rhynchobdellida</taxon>
        <taxon>Glossiphoniidae</taxon>
        <taxon>Helobdella</taxon>
    </lineage>
</organism>
<evidence type="ECO:0000313" key="1">
    <source>
        <dbReference type="EMBL" id="ESO04765.1"/>
    </source>
</evidence>
<proteinExistence type="predicted"/>
<reference evidence="3" key="1">
    <citation type="submission" date="2012-12" db="EMBL/GenBank/DDBJ databases">
        <authorList>
            <person name="Hellsten U."/>
            <person name="Grimwood J."/>
            <person name="Chapman J.A."/>
            <person name="Shapiro H."/>
            <person name="Aerts A."/>
            <person name="Otillar R.P."/>
            <person name="Terry A.Y."/>
            <person name="Boore J.L."/>
            <person name="Simakov O."/>
            <person name="Marletaz F."/>
            <person name="Cho S.-J."/>
            <person name="Edsinger-Gonzales E."/>
            <person name="Havlak P."/>
            <person name="Kuo D.-H."/>
            <person name="Larsson T."/>
            <person name="Lv J."/>
            <person name="Arendt D."/>
            <person name="Savage R."/>
            <person name="Osoegawa K."/>
            <person name="de Jong P."/>
            <person name="Lindberg D.R."/>
            <person name="Seaver E.C."/>
            <person name="Weisblat D.A."/>
            <person name="Putnam N.H."/>
            <person name="Grigoriev I.V."/>
            <person name="Rokhsar D.S."/>
        </authorList>
    </citation>
    <scope>NUCLEOTIDE SEQUENCE</scope>
</reference>
<dbReference type="EnsemblMetazoa" id="HelroT172436">
    <property type="protein sequence ID" value="HelroP172436"/>
    <property type="gene ID" value="HelroG172436"/>
</dbReference>
<dbReference type="EMBL" id="AMQM01004212">
    <property type="status" value="NOT_ANNOTATED_CDS"/>
    <property type="molecule type" value="Genomic_DNA"/>
</dbReference>
<reference evidence="2" key="3">
    <citation type="submission" date="2015-06" db="UniProtKB">
        <authorList>
            <consortium name="EnsemblMetazoa"/>
        </authorList>
    </citation>
    <scope>IDENTIFICATION</scope>
</reference>
<protein>
    <submittedName>
        <fullName evidence="1 2">Uncharacterized protein</fullName>
    </submittedName>
</protein>